<keyword evidence="3" id="KW-1185">Reference proteome</keyword>
<sequence>MAVDAADAFMPGMQSVPLGVLSRLDLEGAVRREADTVEPLIPSSPGTAELKEDSALFAAWLGGQLRAGLPTGRGLVISVAKPVTGSRPVAIWGFPERVTYRALTDLLMTAAEHEVDRSPERYREFIDAPMRYAEERGTPPGDENDGSPFVAPWPYEAIVRYVVKADLASFYDYIDHDILGRELLIRTADHAAIECLMDLLGEVQGRRYGLPQLLEPSDRLSDVYGSRVLRAVRRKQWPAWRFNDDFRIAVETFEEAKRALDDLTTAARDNGLVLNESKTRTPSITSYWYETVISQVDVHLPRTGAQHDPADFVADYTEGARDSDPEWAISFLESTITPRDEETGAQASEKTNLRDADRSDIRSIRRALIRLADPTESRALSVLAKVESIIGFVPSVTPYVLQYLRAMAAFDRPAVTRTIAVITTNVSLSDWQRLCLLRAIGNLELVDTESLSQWVESHRAQRFEPAVRAEAAFTLAAVGRIDVHEVTRALDEEPSALLSWYLAALRRLHDRGTISQETYDAVREEGGLHATILVGL</sequence>
<dbReference type="Proteomes" id="UP000313066">
    <property type="component" value="Unassembled WGS sequence"/>
</dbReference>
<dbReference type="Pfam" id="PF00078">
    <property type="entry name" value="RVT_1"/>
    <property type="match status" value="1"/>
</dbReference>
<comment type="caution">
    <text evidence="2">The sequence shown here is derived from an EMBL/GenBank/DDBJ whole genome shotgun (WGS) entry which is preliminary data.</text>
</comment>
<dbReference type="PROSITE" id="PS50878">
    <property type="entry name" value="RT_POL"/>
    <property type="match status" value="1"/>
</dbReference>
<evidence type="ECO:0000313" key="2">
    <source>
        <dbReference type="EMBL" id="KAB8178336.1"/>
    </source>
</evidence>
<dbReference type="CDD" id="cd01646">
    <property type="entry name" value="RT_Bac_retron_I"/>
    <property type="match status" value="1"/>
</dbReference>
<organism evidence="2 3">
    <name type="scientific">Microbispora catharanthi</name>
    <dbReference type="NCBI Taxonomy" id="1712871"/>
    <lineage>
        <taxon>Bacteria</taxon>
        <taxon>Bacillati</taxon>
        <taxon>Actinomycetota</taxon>
        <taxon>Actinomycetes</taxon>
        <taxon>Streptosporangiales</taxon>
        <taxon>Streptosporangiaceae</taxon>
        <taxon>Microbispora</taxon>
    </lineage>
</organism>
<dbReference type="EMBL" id="VDMA02000028">
    <property type="protein sequence ID" value="KAB8178336.1"/>
    <property type="molecule type" value="Genomic_DNA"/>
</dbReference>
<proteinExistence type="predicted"/>
<dbReference type="RefSeq" id="WP_139579850.1">
    <property type="nucleotide sequence ID" value="NZ_VDMA02000028.1"/>
</dbReference>
<evidence type="ECO:0000259" key="1">
    <source>
        <dbReference type="PROSITE" id="PS50878"/>
    </source>
</evidence>
<reference evidence="2 3" key="1">
    <citation type="submission" date="2019-10" db="EMBL/GenBank/DDBJ databases">
        <title>Nonomuraea sp. nov., isolated from Phyllanthus amarus.</title>
        <authorList>
            <person name="Klykleung N."/>
            <person name="Tanasupawat S."/>
        </authorList>
    </citation>
    <scope>NUCLEOTIDE SEQUENCE [LARGE SCALE GENOMIC DNA]</scope>
    <source>
        <strain evidence="2 3">CR1-09</strain>
    </source>
</reference>
<name>A0A5N6BCR6_9ACTN</name>
<accession>A0A5N6BCR6</accession>
<evidence type="ECO:0000313" key="3">
    <source>
        <dbReference type="Proteomes" id="UP000313066"/>
    </source>
</evidence>
<dbReference type="InterPro" id="IPR000477">
    <property type="entry name" value="RT_dom"/>
</dbReference>
<dbReference type="AlphaFoldDB" id="A0A5N6BCR6"/>
<feature type="domain" description="Reverse transcriptase" evidence="1">
    <location>
        <begin position="49"/>
        <end position="293"/>
    </location>
</feature>
<protein>
    <recommendedName>
        <fullName evidence="1">Reverse transcriptase domain-containing protein</fullName>
    </recommendedName>
</protein>
<gene>
    <name evidence="2" type="ORF">FH610_036840</name>
</gene>